<sequence length="87" mass="9009">MSVVVTEATRTAISAMGGDTLTSTPGIIAIVFVIVLLVMKEFIRAVGTPRVKAGADALNIAIVPLFLVFTFIVIMRLGSILYAGGAG</sequence>
<feature type="transmembrane region" description="Helical" evidence="1">
    <location>
        <begin position="60"/>
        <end position="83"/>
    </location>
</feature>
<keyword evidence="1" id="KW-1133">Transmembrane helix</keyword>
<protein>
    <submittedName>
        <fullName evidence="2">Uncharacterized protein</fullName>
    </submittedName>
</protein>
<gene>
    <name evidence="2" type="ORF">NITHO_1650004</name>
</gene>
<dbReference type="AlphaFoldDB" id="I4EDX3"/>
<keyword evidence="1" id="KW-0472">Membrane</keyword>
<keyword evidence="1" id="KW-0812">Transmembrane</keyword>
<organism evidence="2 3">
    <name type="scientific">Nitrolancea hollandica Lb</name>
    <dbReference type="NCBI Taxonomy" id="1129897"/>
    <lineage>
        <taxon>Bacteria</taxon>
        <taxon>Pseudomonadati</taxon>
        <taxon>Thermomicrobiota</taxon>
        <taxon>Thermomicrobia</taxon>
        <taxon>Sphaerobacterales</taxon>
        <taxon>Sphaerobacterineae</taxon>
        <taxon>Sphaerobacteraceae</taxon>
        <taxon>Nitrolancea</taxon>
    </lineage>
</organism>
<feature type="transmembrane region" description="Helical" evidence="1">
    <location>
        <begin position="20"/>
        <end position="39"/>
    </location>
</feature>
<accession>I4EDX3</accession>
<proteinExistence type="predicted"/>
<reference evidence="2 3" key="1">
    <citation type="journal article" date="2012" name="ISME J.">
        <title>Nitrification expanded: discovery, physiology and genomics of a nitrite-oxidizing bacterium from the phylum Chloroflexi.</title>
        <authorList>
            <person name="Sorokin D.Y."/>
            <person name="Lucker S."/>
            <person name="Vejmelkova D."/>
            <person name="Kostrikina N.A."/>
            <person name="Kleerebezem R."/>
            <person name="Rijpstra W.I."/>
            <person name="Damste J.S."/>
            <person name="Le Paslier D."/>
            <person name="Muyzer G."/>
            <person name="Wagner M."/>
            <person name="van Loosdrecht M.C."/>
            <person name="Daims H."/>
        </authorList>
    </citation>
    <scope>NUCLEOTIDE SEQUENCE [LARGE SCALE GENOMIC DNA]</scope>
    <source>
        <strain evidence="3">none</strain>
    </source>
</reference>
<keyword evidence="3" id="KW-1185">Reference proteome</keyword>
<evidence type="ECO:0000313" key="3">
    <source>
        <dbReference type="Proteomes" id="UP000004221"/>
    </source>
</evidence>
<evidence type="ECO:0000256" key="1">
    <source>
        <dbReference type="SAM" id="Phobius"/>
    </source>
</evidence>
<evidence type="ECO:0000313" key="2">
    <source>
        <dbReference type="EMBL" id="CCF82885.1"/>
    </source>
</evidence>
<dbReference type="Proteomes" id="UP000004221">
    <property type="component" value="Unassembled WGS sequence"/>
</dbReference>
<dbReference type="RefSeq" id="WP_008475413.1">
    <property type="nucleotide sequence ID" value="NZ_CAGS01000074.1"/>
</dbReference>
<name>I4EDX3_9BACT</name>
<dbReference type="EMBL" id="CAGS01000074">
    <property type="protein sequence ID" value="CCF82885.1"/>
    <property type="molecule type" value="Genomic_DNA"/>
</dbReference>
<comment type="caution">
    <text evidence="2">The sequence shown here is derived from an EMBL/GenBank/DDBJ whole genome shotgun (WGS) entry which is preliminary data.</text>
</comment>